<evidence type="ECO:0000256" key="2">
    <source>
        <dbReference type="ARBA" id="ARBA00022525"/>
    </source>
</evidence>
<dbReference type="InterPro" id="IPR020837">
    <property type="entry name" value="Fibrinogen_CS"/>
</dbReference>
<sequence length="431" mass="48863">MAQALLYTTTLLLFLRSFSSAQPQYSPESCIPNDEFGKYCPTTCGVADYLHSYKPKVDKDLSDMEELLEHISNLTKGAQDRVDYMKDSASQAQKSISPDVYIKRASSMLDDIIRFEKNILAQEAQINDLQQILDSNDKQMLQLKELSIQLEQKCKQSCQDTVQIQPTTGKDCQDIANKGARVSGLYFVKPLKAKEQFLVYCEIDSFGSGWTVLQRRRDGSVDFSKNWIQYKEGFGYLSPDDTTEFWLGNEKMHLLSTQSHIPYVLRIELTDWDGKKKNADYAMFKVGSEADQYRLTYAYYLGGDAGDAFDGYDFGDDPSDKIYTSHNGMQFSTGDRDNDRYEGNCALQDGSGWWMNRCHAAHLNGKYYKGGKYTEKDAGEYGFDNGIIWATWHNRWYSLKETSMKIIPINRIGVGGGQQAGVKQFGGLGDI</sequence>
<dbReference type="GO" id="GO:0005201">
    <property type="term" value="F:extracellular matrix structural constituent"/>
    <property type="evidence" value="ECO:0007669"/>
    <property type="project" value="TreeGrafter"/>
</dbReference>
<dbReference type="OrthoDB" id="10063010at2759"/>
<keyword evidence="6" id="KW-0106">Calcium</keyword>
<dbReference type="InterPro" id="IPR037579">
    <property type="entry name" value="FIB_ANG-like"/>
</dbReference>
<evidence type="ECO:0000256" key="10">
    <source>
        <dbReference type="ARBA" id="ARBA00023180"/>
    </source>
</evidence>
<dbReference type="SUPFAM" id="SSF58010">
    <property type="entry name" value="Fibrinogen coiled-coil and central regions"/>
    <property type="match status" value="1"/>
</dbReference>
<dbReference type="PROSITE" id="PS51406">
    <property type="entry name" value="FIBRINOGEN_C_2"/>
    <property type="match status" value="1"/>
</dbReference>
<evidence type="ECO:0000256" key="8">
    <source>
        <dbReference type="ARBA" id="ARBA00023084"/>
    </source>
</evidence>
<dbReference type="GO" id="GO:0005102">
    <property type="term" value="F:signaling receptor binding"/>
    <property type="evidence" value="ECO:0007669"/>
    <property type="project" value="InterPro"/>
</dbReference>
<evidence type="ECO:0000256" key="12">
    <source>
        <dbReference type="SAM" id="SignalP"/>
    </source>
</evidence>
<dbReference type="GO" id="GO:0051258">
    <property type="term" value="P:protein polymerization"/>
    <property type="evidence" value="ECO:0007669"/>
    <property type="project" value="InterPro"/>
</dbReference>
<keyword evidence="9" id="KW-1015">Disulfide bond</keyword>
<organism evidence="14 15">
    <name type="scientific">Megalops atlanticus</name>
    <name type="common">Tarpon</name>
    <name type="synonym">Clupea gigantea</name>
    <dbReference type="NCBI Taxonomy" id="7932"/>
    <lineage>
        <taxon>Eukaryota</taxon>
        <taxon>Metazoa</taxon>
        <taxon>Chordata</taxon>
        <taxon>Craniata</taxon>
        <taxon>Vertebrata</taxon>
        <taxon>Euteleostomi</taxon>
        <taxon>Actinopterygii</taxon>
        <taxon>Neopterygii</taxon>
        <taxon>Teleostei</taxon>
        <taxon>Elopiformes</taxon>
        <taxon>Megalopidae</taxon>
        <taxon>Megalops</taxon>
    </lineage>
</organism>
<feature type="domain" description="Fibrinogen C-terminal" evidence="13">
    <location>
        <begin position="163"/>
        <end position="410"/>
    </location>
</feature>
<dbReference type="CDD" id="cd00087">
    <property type="entry name" value="FReD"/>
    <property type="match status" value="1"/>
</dbReference>
<feature type="signal peptide" evidence="12">
    <location>
        <begin position="1"/>
        <end position="21"/>
    </location>
</feature>
<dbReference type="FunFam" id="3.90.215.10:FF:000002">
    <property type="entry name" value="Fibrinogen gamma chain"/>
    <property type="match status" value="1"/>
</dbReference>
<dbReference type="Gene3D" id="4.10.530.10">
    <property type="entry name" value="Gamma-fibrinogen Carboxyl Terminal Fragment, domain 2"/>
    <property type="match status" value="1"/>
</dbReference>
<dbReference type="FunFam" id="4.10.530.10:FF:000002">
    <property type="entry name" value="Fibrinogen gamma chain"/>
    <property type="match status" value="1"/>
</dbReference>
<dbReference type="EMBL" id="JAFDVH010000017">
    <property type="protein sequence ID" value="KAG7461702.1"/>
    <property type="molecule type" value="Genomic_DNA"/>
</dbReference>
<dbReference type="PROSITE" id="PS00514">
    <property type="entry name" value="FIBRINOGEN_C_1"/>
    <property type="match status" value="1"/>
</dbReference>
<evidence type="ECO:0000256" key="1">
    <source>
        <dbReference type="ARBA" id="ARBA00004613"/>
    </source>
</evidence>
<dbReference type="InterPro" id="IPR012290">
    <property type="entry name" value="Fibrinogen_a/b/g_coil_dom"/>
</dbReference>
<keyword evidence="2" id="KW-0964">Secreted</keyword>
<feature type="chain" id="PRO_5039045196" description="Fibrinogen C-terminal domain-containing protein" evidence="12">
    <location>
        <begin position="22"/>
        <end position="431"/>
    </location>
</feature>
<keyword evidence="8" id="KW-0094">Blood coagulation</keyword>
<reference evidence="14" key="1">
    <citation type="submission" date="2021-01" db="EMBL/GenBank/DDBJ databases">
        <authorList>
            <person name="Zahm M."/>
            <person name="Roques C."/>
            <person name="Cabau C."/>
            <person name="Klopp C."/>
            <person name="Donnadieu C."/>
            <person name="Jouanno E."/>
            <person name="Lampietro C."/>
            <person name="Louis A."/>
            <person name="Herpin A."/>
            <person name="Echchiki A."/>
            <person name="Berthelot C."/>
            <person name="Parey E."/>
            <person name="Roest-Crollius H."/>
            <person name="Braasch I."/>
            <person name="Postlethwait J."/>
            <person name="Bobe J."/>
            <person name="Montfort J."/>
            <person name="Bouchez O."/>
            <person name="Begum T."/>
            <person name="Mejri S."/>
            <person name="Adams A."/>
            <person name="Chen W.-J."/>
            <person name="Guiguen Y."/>
        </authorList>
    </citation>
    <scope>NUCLEOTIDE SEQUENCE</scope>
    <source>
        <strain evidence="14">YG-15Mar2019-1</strain>
        <tissue evidence="14">Brain</tissue>
    </source>
</reference>
<keyword evidence="10" id="KW-0325">Glycoprotein</keyword>
<keyword evidence="5 12" id="KW-0732">Signal</keyword>
<dbReference type="GO" id="GO:0046872">
    <property type="term" value="F:metal ion binding"/>
    <property type="evidence" value="ECO:0007669"/>
    <property type="project" value="UniProtKB-KW"/>
</dbReference>
<evidence type="ECO:0000256" key="9">
    <source>
        <dbReference type="ARBA" id="ARBA00023157"/>
    </source>
</evidence>
<dbReference type="Proteomes" id="UP001046870">
    <property type="component" value="Chromosome 17"/>
</dbReference>
<dbReference type="Gene3D" id="3.90.215.10">
    <property type="entry name" value="Gamma Fibrinogen, chain A, domain 1"/>
    <property type="match status" value="1"/>
</dbReference>
<evidence type="ECO:0000256" key="4">
    <source>
        <dbReference type="ARBA" id="ARBA00022723"/>
    </source>
</evidence>
<dbReference type="GO" id="GO:0072377">
    <property type="term" value="P:blood coagulation, common pathway"/>
    <property type="evidence" value="ECO:0007669"/>
    <property type="project" value="TreeGrafter"/>
</dbReference>
<evidence type="ECO:0000256" key="7">
    <source>
        <dbReference type="ARBA" id="ARBA00023054"/>
    </source>
</evidence>
<keyword evidence="4" id="KW-0479">Metal-binding</keyword>
<dbReference type="GO" id="GO:0070527">
    <property type="term" value="P:platelet aggregation"/>
    <property type="evidence" value="ECO:0007669"/>
    <property type="project" value="TreeGrafter"/>
</dbReference>
<evidence type="ECO:0000256" key="5">
    <source>
        <dbReference type="ARBA" id="ARBA00022729"/>
    </source>
</evidence>
<gene>
    <name evidence="14" type="ORF">MATL_G00193840</name>
</gene>
<dbReference type="InterPro" id="IPR002181">
    <property type="entry name" value="Fibrinogen_a/b/g_C_dom"/>
</dbReference>
<dbReference type="AlphaFoldDB" id="A0A9D3PN36"/>
<dbReference type="GO" id="GO:0042730">
    <property type="term" value="P:fibrinolysis"/>
    <property type="evidence" value="ECO:0007669"/>
    <property type="project" value="TreeGrafter"/>
</dbReference>
<dbReference type="GO" id="GO:0005577">
    <property type="term" value="C:fibrinogen complex"/>
    <property type="evidence" value="ECO:0007669"/>
    <property type="project" value="InterPro"/>
</dbReference>
<proteinExistence type="predicted"/>
<comment type="subcellular location">
    <subcellularLocation>
        <location evidence="1">Secreted</location>
    </subcellularLocation>
</comment>
<dbReference type="InterPro" id="IPR014716">
    <property type="entry name" value="Fibrinogen_a/b/g_C_1"/>
</dbReference>
<name>A0A9D3PN36_MEGAT</name>
<dbReference type="SMART" id="SM00186">
    <property type="entry name" value="FBG"/>
    <property type="match status" value="1"/>
</dbReference>
<evidence type="ECO:0000256" key="6">
    <source>
        <dbReference type="ARBA" id="ARBA00022837"/>
    </source>
</evidence>
<keyword evidence="3" id="KW-0356">Hemostasis</keyword>
<evidence type="ECO:0000256" key="11">
    <source>
        <dbReference type="ARBA" id="ARBA00025974"/>
    </source>
</evidence>
<dbReference type="GO" id="GO:0034116">
    <property type="term" value="P:positive regulation of heterotypic cell-cell adhesion"/>
    <property type="evidence" value="ECO:0007669"/>
    <property type="project" value="TreeGrafter"/>
</dbReference>
<evidence type="ECO:0000259" key="13">
    <source>
        <dbReference type="PROSITE" id="PS51406"/>
    </source>
</evidence>
<keyword evidence="7" id="KW-0175">Coiled coil</keyword>
<protein>
    <recommendedName>
        <fullName evidence="13">Fibrinogen C-terminal domain-containing protein</fullName>
    </recommendedName>
</protein>
<evidence type="ECO:0000313" key="14">
    <source>
        <dbReference type="EMBL" id="KAG7461702.1"/>
    </source>
</evidence>
<dbReference type="Gene3D" id="1.20.5.50">
    <property type="match status" value="1"/>
</dbReference>
<evidence type="ECO:0000256" key="3">
    <source>
        <dbReference type="ARBA" id="ARBA00022696"/>
    </source>
</evidence>
<dbReference type="Pfam" id="PF00147">
    <property type="entry name" value="Fibrinogen_C"/>
    <property type="match status" value="1"/>
</dbReference>
<keyword evidence="15" id="KW-1185">Reference proteome</keyword>
<accession>A0A9D3PN36</accession>
<dbReference type="GO" id="GO:0030674">
    <property type="term" value="F:protein-macromolecule adaptor activity"/>
    <property type="evidence" value="ECO:0007669"/>
    <property type="project" value="TreeGrafter"/>
</dbReference>
<dbReference type="PANTHER" id="PTHR47221">
    <property type="entry name" value="FIBRINOGEN ALPHA CHAIN"/>
    <property type="match status" value="1"/>
</dbReference>
<comment type="caution">
    <text evidence="14">The sequence shown here is derived from an EMBL/GenBank/DDBJ whole genome shotgun (WGS) entry which is preliminary data.</text>
</comment>
<dbReference type="InterPro" id="IPR036056">
    <property type="entry name" value="Fibrinogen-like_C"/>
</dbReference>
<evidence type="ECO:0000313" key="15">
    <source>
        <dbReference type="Proteomes" id="UP001046870"/>
    </source>
</evidence>
<dbReference type="SUPFAM" id="SSF56496">
    <property type="entry name" value="Fibrinogen C-terminal domain-like"/>
    <property type="match status" value="1"/>
</dbReference>
<dbReference type="Pfam" id="PF08702">
    <property type="entry name" value="Fib_alpha"/>
    <property type="match status" value="1"/>
</dbReference>
<comment type="subunit">
    <text evidence="11">Heterohexamer; disulfide linked. Contains 2 sets of 3 non-identical chains (alpha, beta and gamma). The 2 heterotrimers are in head to head conformation with the N-termini in a small central domain.</text>
</comment>
<dbReference type="SMART" id="SM01212">
    <property type="entry name" value="Fib_alpha"/>
    <property type="match status" value="1"/>
</dbReference>
<dbReference type="PANTHER" id="PTHR47221:SF9">
    <property type="entry name" value="FIBRINOGEN GAMMA CHAIN"/>
    <property type="match status" value="1"/>
</dbReference>